<dbReference type="Proteomes" id="UP000324907">
    <property type="component" value="Unassembled WGS sequence"/>
</dbReference>
<dbReference type="InterPro" id="IPR025202">
    <property type="entry name" value="PLD-like_dom"/>
</dbReference>
<name>A0A5A8E1Q0_CAFRO</name>
<evidence type="ECO:0000259" key="4">
    <source>
        <dbReference type="Pfam" id="PF13091"/>
    </source>
</evidence>
<comment type="similarity">
    <text evidence="1">Belongs to the phospholipase D family. MitoPLD/Zucchini subfamily.</text>
</comment>
<evidence type="ECO:0000256" key="3">
    <source>
        <dbReference type="SAM" id="SignalP"/>
    </source>
</evidence>
<feature type="signal peptide" evidence="3">
    <location>
        <begin position="1"/>
        <end position="15"/>
    </location>
</feature>
<keyword evidence="3" id="KW-0732">Signal</keyword>
<dbReference type="Proteomes" id="UP000325113">
    <property type="component" value="Unassembled WGS sequence"/>
</dbReference>
<dbReference type="OMA" id="MYTYSHQ"/>
<dbReference type="Gene3D" id="3.30.870.10">
    <property type="entry name" value="Endonuclease Chain A"/>
    <property type="match status" value="2"/>
</dbReference>
<evidence type="ECO:0000313" key="9">
    <source>
        <dbReference type="Proteomes" id="UP000324907"/>
    </source>
</evidence>
<evidence type="ECO:0000313" key="6">
    <source>
        <dbReference type="EMBL" id="KAA0162604.1"/>
    </source>
</evidence>
<evidence type="ECO:0000313" key="10">
    <source>
        <dbReference type="Proteomes" id="UP000325113"/>
    </source>
</evidence>
<dbReference type="InterPro" id="IPR051406">
    <property type="entry name" value="PLD_domain"/>
</dbReference>
<comment type="caution">
    <text evidence="7">The sequence shown here is derived from an EMBL/GenBank/DDBJ whole genome shotgun (WGS) entry which is preliminary data.</text>
</comment>
<evidence type="ECO:0000256" key="2">
    <source>
        <dbReference type="ARBA" id="ARBA00040549"/>
    </source>
</evidence>
<dbReference type="Proteomes" id="UP000323011">
    <property type="component" value="Unassembled WGS sequence"/>
</dbReference>
<dbReference type="GO" id="GO:0016891">
    <property type="term" value="F:RNA endonuclease activity producing 5'-phosphomonoesters, hydrolytic mechanism"/>
    <property type="evidence" value="ECO:0007669"/>
    <property type="project" value="TreeGrafter"/>
</dbReference>
<evidence type="ECO:0000313" key="8">
    <source>
        <dbReference type="Proteomes" id="UP000323011"/>
    </source>
</evidence>
<dbReference type="PANTHER" id="PTHR43856:SF2">
    <property type="entry name" value="PHOSPHOLIPASE D"/>
    <property type="match status" value="1"/>
</dbReference>
<proteinExistence type="inferred from homology"/>
<gene>
    <name evidence="7" type="ORF">FNF28_01289</name>
    <name evidence="5" type="ORF">FNF29_03337</name>
    <name evidence="6" type="ORF">FNF31_03131</name>
</gene>
<dbReference type="SUPFAM" id="SSF56024">
    <property type="entry name" value="Phospholipase D/nuclease"/>
    <property type="match status" value="2"/>
</dbReference>
<dbReference type="EMBL" id="VLTM01000026">
    <property type="protein sequence ID" value="KAA0162604.1"/>
    <property type="molecule type" value="Genomic_DNA"/>
</dbReference>
<dbReference type="EMBL" id="VLTL01000011">
    <property type="protein sequence ID" value="KAA0170747.1"/>
    <property type="molecule type" value="Genomic_DNA"/>
</dbReference>
<evidence type="ECO:0000313" key="5">
    <source>
        <dbReference type="EMBL" id="KAA0153149.1"/>
    </source>
</evidence>
<accession>A0A5A8E1Q0</accession>
<dbReference type="PANTHER" id="PTHR43856">
    <property type="entry name" value="CARDIOLIPIN HYDROLASE"/>
    <property type="match status" value="1"/>
</dbReference>
<feature type="domain" description="Phospholipase D-like" evidence="4">
    <location>
        <begin position="297"/>
        <end position="399"/>
    </location>
</feature>
<feature type="domain" description="Phospholipase D-like" evidence="4">
    <location>
        <begin position="109"/>
        <end position="228"/>
    </location>
</feature>
<dbReference type="Pfam" id="PF13091">
    <property type="entry name" value="PLDc_2"/>
    <property type="match status" value="2"/>
</dbReference>
<dbReference type="AlphaFoldDB" id="A0A5A8E1Q0"/>
<feature type="chain" id="PRO_5036136865" description="Mitochondrial cardiolipin hydrolase" evidence="3">
    <location>
        <begin position="16"/>
        <end position="456"/>
    </location>
</feature>
<sequence>MRGLVAALVLAGAVASPYRPSFDHQTQTYTVSHKPVSVDGSINLELFFSPDHSIDTITNLIQQAPDGSRIDIGTPSMDSWVGCTYGDSGCQGCNVTGMRGETFPVFPAILNAAHQRSVSFRIISNNYNTPTCEGQIAPFDWLALQSNIEVRYFASVTFLHEKYVQVVPPAGTPGVNGSASGRKGAVSSVNWSRTSFTKNREAGVVLVGKGGGEEELLDALTAVFEDDWSRTTPYTVNNTYSPSEMSVITSPAALPVTIPSPPSIPGEFVTPVPTVFSTSASSTSGVFVSPDYSMDTLLADLNTTQSSLEIHIYQVTDDTLCDKIEELFNNGVNVTLLASSAIYSYYDKNGARYCYKRLYDAGMSIRLTPSFFTYSHQKYWIIDGKKLGLSTGNWSPTDFNWPMPGQSGTYPAFPDPDWQDANRDLQFFTTDAGVIQRFRQVLNNDYEQGTDYTTSW</sequence>
<reference evidence="8 9" key="1">
    <citation type="submission" date="2019-07" db="EMBL/GenBank/DDBJ databases">
        <title>Genomes of Cafeteria roenbergensis.</title>
        <authorList>
            <person name="Fischer M.G."/>
            <person name="Hackl T."/>
            <person name="Roman M."/>
        </authorList>
    </citation>
    <scope>NUCLEOTIDE SEQUENCE [LARGE SCALE GENOMIC DNA]</scope>
    <source>
        <strain evidence="5 8">BVI</strain>
        <strain evidence="6 10">Cflag</strain>
        <strain evidence="7 9">RCC970-E3</strain>
    </source>
</reference>
<protein>
    <recommendedName>
        <fullName evidence="2">Mitochondrial cardiolipin hydrolase</fullName>
    </recommendedName>
</protein>
<dbReference type="GO" id="GO:0005739">
    <property type="term" value="C:mitochondrion"/>
    <property type="evidence" value="ECO:0007669"/>
    <property type="project" value="TreeGrafter"/>
</dbReference>
<evidence type="ECO:0000256" key="1">
    <source>
        <dbReference type="ARBA" id="ARBA00038012"/>
    </source>
</evidence>
<evidence type="ECO:0000313" key="7">
    <source>
        <dbReference type="EMBL" id="KAA0170747.1"/>
    </source>
</evidence>
<keyword evidence="8" id="KW-1185">Reference proteome</keyword>
<organism evidence="7 9">
    <name type="scientific">Cafeteria roenbergensis</name>
    <name type="common">Marine flagellate</name>
    <dbReference type="NCBI Taxonomy" id="33653"/>
    <lineage>
        <taxon>Eukaryota</taxon>
        <taxon>Sar</taxon>
        <taxon>Stramenopiles</taxon>
        <taxon>Bigyra</taxon>
        <taxon>Opalozoa</taxon>
        <taxon>Bicosoecida</taxon>
        <taxon>Cafeteriaceae</taxon>
        <taxon>Cafeteria</taxon>
    </lineage>
</organism>
<dbReference type="EMBL" id="VLTN01000017">
    <property type="protein sequence ID" value="KAA0153149.1"/>
    <property type="molecule type" value="Genomic_DNA"/>
</dbReference>